<feature type="compositionally biased region" description="Low complexity" evidence="13">
    <location>
        <begin position="634"/>
        <end position="647"/>
    </location>
</feature>
<dbReference type="GO" id="GO:0008843">
    <property type="term" value="F:endochitinase activity"/>
    <property type="evidence" value="ECO:0007669"/>
    <property type="project" value="UniProtKB-EC"/>
</dbReference>
<accession>A0AAW0SLR3</accession>
<feature type="domain" description="Chitin-binding type-2" evidence="14">
    <location>
        <begin position="1"/>
        <end position="48"/>
    </location>
</feature>
<dbReference type="Pfam" id="PF00704">
    <property type="entry name" value="Glyco_hydro_18"/>
    <property type="match status" value="3"/>
</dbReference>
<dbReference type="InterPro" id="IPR001579">
    <property type="entry name" value="Glyco_hydro_18_chit_AS"/>
</dbReference>
<feature type="compositionally biased region" description="Low complexity" evidence="13">
    <location>
        <begin position="1094"/>
        <end position="1107"/>
    </location>
</feature>
<keyword evidence="11" id="KW-0624">Polysaccharide degradation</keyword>
<evidence type="ECO:0000256" key="8">
    <source>
        <dbReference type="ARBA" id="ARBA00023157"/>
    </source>
</evidence>
<evidence type="ECO:0000256" key="10">
    <source>
        <dbReference type="ARBA" id="ARBA00023295"/>
    </source>
</evidence>
<evidence type="ECO:0000256" key="9">
    <source>
        <dbReference type="ARBA" id="ARBA00023277"/>
    </source>
</evidence>
<feature type="region of interest" description="Disordered" evidence="13">
    <location>
        <begin position="1207"/>
        <end position="1235"/>
    </location>
</feature>
<keyword evidence="9" id="KW-0119">Carbohydrate metabolism</keyword>
<dbReference type="Gene3D" id="3.10.50.10">
    <property type="match status" value="3"/>
</dbReference>
<dbReference type="InterPro" id="IPR001223">
    <property type="entry name" value="Glyco_hydro18_cat"/>
</dbReference>
<keyword evidence="4" id="KW-0147">Chitin-binding</keyword>
<keyword evidence="17" id="KW-1185">Reference proteome</keyword>
<evidence type="ECO:0000256" key="7">
    <source>
        <dbReference type="ARBA" id="ARBA00023024"/>
    </source>
</evidence>
<evidence type="ECO:0000259" key="14">
    <source>
        <dbReference type="PROSITE" id="PS50940"/>
    </source>
</evidence>
<dbReference type="Gene3D" id="2.170.140.10">
    <property type="entry name" value="Chitin binding domain"/>
    <property type="match status" value="2"/>
</dbReference>
<dbReference type="InterPro" id="IPR017853">
    <property type="entry name" value="GH"/>
</dbReference>
<evidence type="ECO:0000256" key="11">
    <source>
        <dbReference type="ARBA" id="ARBA00023326"/>
    </source>
</evidence>
<keyword evidence="8" id="KW-1015">Disulfide bond</keyword>
<dbReference type="InterPro" id="IPR036508">
    <property type="entry name" value="Chitin-bd_dom_sf"/>
</dbReference>
<evidence type="ECO:0000256" key="5">
    <source>
        <dbReference type="ARBA" id="ARBA00022729"/>
    </source>
</evidence>
<feature type="region of interest" description="Disordered" evidence="13">
    <location>
        <begin position="630"/>
        <end position="649"/>
    </location>
</feature>
<feature type="domain" description="GH18" evidence="15">
    <location>
        <begin position="100"/>
        <end position="469"/>
    </location>
</feature>
<evidence type="ECO:0000259" key="15">
    <source>
        <dbReference type="PROSITE" id="PS51910"/>
    </source>
</evidence>
<feature type="domain" description="Chitin-binding type-2" evidence="14">
    <location>
        <begin position="1152"/>
        <end position="1206"/>
    </location>
</feature>
<name>A0AAW0SLR3_SCYPA</name>
<dbReference type="GO" id="GO:0000272">
    <property type="term" value="P:polysaccharide catabolic process"/>
    <property type="evidence" value="ECO:0007669"/>
    <property type="project" value="UniProtKB-KW"/>
</dbReference>
<evidence type="ECO:0000256" key="12">
    <source>
        <dbReference type="RuleBase" id="RU000489"/>
    </source>
</evidence>
<keyword evidence="6 12" id="KW-0378">Hydrolase</keyword>
<sequence length="1642" mass="184394">MYQHNPRDCSMYMLCVHGNWQEFTCPAGLLWNKRNNRCDWPESAKCQSSGAPPPAQGLPAPQPQTEPPYIPPPTTRTPALPPASIQLPSVGTTSEFTGDFKVVCYFTNWAWYRNGIGKYMPEDIDASLCTHIVYGFAVLDYSNLIIKPHDSWADIDNNFYGKVTALKNRGIKVTVAIGGWNDSAGDKYSRLVNNPAARAKFISHVIEFIKKYNFDGLDLDWEYPKCWQVDCNKGPASDKAAFASWVKELSIAFRPHGLLLSTAVSPSKKVIDAGYDVPTINQYLDWIAVMTYDFHGHWDKKTGHVAPMYHHPQDDYDYFNMDFAIRYWLQKGATKDKLVMGMPLYGQSFTLNDPAVNGLNAPASTGGTAGPFTRARGFLAYYEICHFIKNNGWTVVKDPENRMGPYAYSGNQWVSFDDVETIRLKSQYIRDMGLAGGMIWALDLDDFRNRCGQGSHPLLSTIKSILGQPRAPGYVDSKPAHHPEINTRVQGPPNSKKCFNSALGTVRAEIANHPAIQPPHLLPEVSGVRPPPGVPVCPKKCWDPDLGVIVIEMTNYLPGRQEHTQPLVERVIPMAGASKPPGMEECKCWDPSKGVTRETVDHPPIQKPHNLPEVAGVRPPPGVERCKPGTVAAPGTVSPPGSVSPPGKITEKPCWNPLERMTNENAIANHPAIQTDHYLPEVPGVRPKICPPGTREHPPPPDGYKVVCYFTNWAWYRQGEGKYLPEDIDVDLCTHIVYGFAVLNNNNLLIKPHDTWADFDNKFYEKVTKLKAKGVKVLIAIGGWNDSLGGKYSRLVNSPAARKKFIDHVIQFIQKHNFDGLDLDWEYPVCWQVDCKKGPASDKAGFTDWVRELKAAFQPHGLLLSAAVSPSNKVIDVGYDVPILSQYLDWIAVMTYDYHGQWDKKTGHVSPMYAHPEDDNLAFNTNFTIHYWIEKGAHRHKLVMGMPMYGQSFTLRDTTRKGLNQPSYGGGEAGRYTRARGFLAYYEICYKIKSSQWTVVRDPLGTMGPYAYKGNQWVGFDDVETIRYKSEWIKKMGLGGGMIWALDLDDFRNRCGCEPHPLLRTINRALRPYSVPDPQCPRLENSGDVPPPDTSTSRPTPAPITWWKATTTGPTTPYWQPSSTVSTIPPWQTPTTTRHTIITHPAPEVHTGDKCQEGTYRRDPSDCRRYFRCVHGVEHAEACAHGLYFDDTKKMCDWKSKVTCTAESGSAPTPSPTTRHTTRYTTQQPTQPTQPTYAPAIIETTRGPHIGPSSGTSSTTDTGYKVVCYFTNWAWYRQGLGKYRPEDIDPDLCTHIVYGFAVLDGTNLIIKPHDTWADFDNKFYAKVTELKRRGVKVTLAIGGWNDSLGDKYSRLVNSPAARTKFINHVIEFLQKHNFDGLDLDWEYPVCWQVDCSKGPASDKHGFSAWVKELHDAFKPHGLLLSAAVSPSYKVIEAGYDVPVLNRYFDWIAVMTYDYHGHWDKKTGHVSPMFAHPDDEEPLFNTNSTIHLWLEKGADRKKLVMGMPLYGQSFGLGWKSNGTGLNQHAPQKGSAGQFTRAAGFLAYYEICHKVKQGYTVVRDPAGRMGPYAYSGKQWVSFDDVNMIRFKSEWIKQMGLGGGMIWALDLDDFRNRCGCEPHPLLRTINRVLRSYPVPDPKCEL</sequence>
<dbReference type="EMBL" id="JARAKH010000048">
    <property type="protein sequence ID" value="KAK8376303.1"/>
    <property type="molecule type" value="Genomic_DNA"/>
</dbReference>
<dbReference type="InterPro" id="IPR029070">
    <property type="entry name" value="Chitinase_insertion_sf"/>
</dbReference>
<comment type="catalytic activity">
    <reaction evidence="1">
        <text>Random endo-hydrolysis of N-acetyl-beta-D-glucosaminide (1-&gt;4)-beta-linkages in chitin and chitodextrins.</text>
        <dbReference type="EC" id="3.2.1.14"/>
    </reaction>
</comment>
<gene>
    <name evidence="16" type="ORF">O3P69_009740</name>
</gene>
<feature type="domain" description="GH18" evidence="15">
    <location>
        <begin position="704"/>
        <end position="1073"/>
    </location>
</feature>
<dbReference type="SMART" id="SM00494">
    <property type="entry name" value="ChtBD2"/>
    <property type="match status" value="2"/>
</dbReference>
<evidence type="ECO:0000313" key="17">
    <source>
        <dbReference type="Proteomes" id="UP001487740"/>
    </source>
</evidence>
<evidence type="ECO:0000256" key="2">
    <source>
        <dbReference type="ARBA" id="ARBA00009121"/>
    </source>
</evidence>
<feature type="region of interest" description="Disordered" evidence="13">
    <location>
        <begin position="43"/>
        <end position="78"/>
    </location>
</feature>
<dbReference type="EC" id="3.2.1.14" evidence="3"/>
<dbReference type="FunFam" id="3.20.20.80:FF:000048">
    <property type="entry name" value="Brain chitinase and chia"/>
    <property type="match status" value="1"/>
</dbReference>
<evidence type="ECO:0000256" key="3">
    <source>
        <dbReference type="ARBA" id="ARBA00012729"/>
    </source>
</evidence>
<dbReference type="SMART" id="SM00636">
    <property type="entry name" value="Glyco_18"/>
    <property type="match status" value="3"/>
</dbReference>
<dbReference type="PANTHER" id="PTHR11177:SF359">
    <property type="entry name" value="CHITINASE 10-RELATED"/>
    <property type="match status" value="1"/>
</dbReference>
<feature type="region of interest" description="Disordered" evidence="13">
    <location>
        <begin position="1077"/>
        <end position="1107"/>
    </location>
</feature>
<proteinExistence type="inferred from homology"/>
<dbReference type="PROSITE" id="PS50940">
    <property type="entry name" value="CHIT_BIND_II"/>
    <property type="match status" value="2"/>
</dbReference>
<dbReference type="CDD" id="cd02872">
    <property type="entry name" value="GH18_chitolectin_chitotriosidase"/>
    <property type="match status" value="3"/>
</dbReference>
<dbReference type="FunFam" id="3.20.20.80:FF:000007">
    <property type="entry name" value="Acidic mammalian chitinase"/>
    <property type="match status" value="2"/>
</dbReference>
<feature type="compositionally biased region" description="Low complexity" evidence="13">
    <location>
        <begin position="1210"/>
        <end position="1235"/>
    </location>
</feature>
<dbReference type="GO" id="GO:0005576">
    <property type="term" value="C:extracellular region"/>
    <property type="evidence" value="ECO:0007669"/>
    <property type="project" value="InterPro"/>
</dbReference>
<reference evidence="16 17" key="1">
    <citation type="submission" date="2023-03" db="EMBL/GenBank/DDBJ databases">
        <title>High-quality genome of Scylla paramamosain provides insights in environmental adaptation.</title>
        <authorList>
            <person name="Zhang L."/>
        </authorList>
    </citation>
    <scope>NUCLEOTIDE SEQUENCE [LARGE SCALE GENOMIC DNA]</scope>
    <source>
        <strain evidence="16">LZ_2023a</strain>
        <tissue evidence="16">Muscle</tissue>
    </source>
</reference>
<keyword evidence="7" id="KW-0146">Chitin degradation</keyword>
<dbReference type="Gene3D" id="3.20.20.80">
    <property type="entry name" value="Glycosidases"/>
    <property type="match status" value="3"/>
</dbReference>
<dbReference type="SUPFAM" id="SSF51445">
    <property type="entry name" value="(Trans)glycosidases"/>
    <property type="match status" value="3"/>
</dbReference>
<dbReference type="GO" id="GO:0008061">
    <property type="term" value="F:chitin binding"/>
    <property type="evidence" value="ECO:0007669"/>
    <property type="project" value="UniProtKB-KW"/>
</dbReference>
<feature type="domain" description="GH18" evidence="15">
    <location>
        <begin position="1264"/>
        <end position="1633"/>
    </location>
</feature>
<comment type="caution">
    <text evidence="16">The sequence shown here is derived from an EMBL/GenBank/DDBJ whole genome shotgun (WGS) entry which is preliminary data.</text>
</comment>
<evidence type="ECO:0000256" key="1">
    <source>
        <dbReference type="ARBA" id="ARBA00000822"/>
    </source>
</evidence>
<dbReference type="InterPro" id="IPR002557">
    <property type="entry name" value="Chitin-bd_dom"/>
</dbReference>
<dbReference type="Pfam" id="PF01607">
    <property type="entry name" value="CBM_14"/>
    <property type="match status" value="2"/>
</dbReference>
<dbReference type="GO" id="GO:0006032">
    <property type="term" value="P:chitin catabolic process"/>
    <property type="evidence" value="ECO:0007669"/>
    <property type="project" value="UniProtKB-KW"/>
</dbReference>
<dbReference type="InterPro" id="IPR050314">
    <property type="entry name" value="Glycosyl_Hydrlase_18"/>
</dbReference>
<dbReference type="SUPFAM" id="SSF54556">
    <property type="entry name" value="Chitinase insertion domain"/>
    <property type="match status" value="3"/>
</dbReference>
<feature type="compositionally biased region" description="Pro residues" evidence="13">
    <location>
        <begin position="51"/>
        <end position="78"/>
    </location>
</feature>
<dbReference type="PANTHER" id="PTHR11177">
    <property type="entry name" value="CHITINASE"/>
    <property type="match status" value="1"/>
</dbReference>
<evidence type="ECO:0000256" key="13">
    <source>
        <dbReference type="SAM" id="MobiDB-lite"/>
    </source>
</evidence>
<dbReference type="SUPFAM" id="SSF57625">
    <property type="entry name" value="Invertebrate chitin-binding proteins"/>
    <property type="match status" value="2"/>
</dbReference>
<dbReference type="PROSITE" id="PS51910">
    <property type="entry name" value="GH18_2"/>
    <property type="match status" value="3"/>
</dbReference>
<evidence type="ECO:0000313" key="16">
    <source>
        <dbReference type="EMBL" id="KAK8376303.1"/>
    </source>
</evidence>
<dbReference type="FunFam" id="3.10.50.10:FF:000001">
    <property type="entry name" value="Chitinase 3-like 1"/>
    <property type="match status" value="1"/>
</dbReference>
<evidence type="ECO:0000256" key="4">
    <source>
        <dbReference type="ARBA" id="ARBA00022669"/>
    </source>
</evidence>
<dbReference type="FunFam" id="3.10.50.10:FF:000004">
    <property type="entry name" value="Chitinase 5"/>
    <property type="match status" value="2"/>
</dbReference>
<keyword evidence="5" id="KW-0732">Signal</keyword>
<dbReference type="Proteomes" id="UP001487740">
    <property type="component" value="Unassembled WGS sequence"/>
</dbReference>
<feature type="region of interest" description="Disordered" evidence="13">
    <location>
        <begin position="595"/>
        <end position="619"/>
    </location>
</feature>
<evidence type="ECO:0000256" key="6">
    <source>
        <dbReference type="ARBA" id="ARBA00022801"/>
    </source>
</evidence>
<keyword evidence="10 12" id="KW-0326">Glycosidase</keyword>
<protein>
    <recommendedName>
        <fullName evidence="3">chitinase</fullName>
        <ecNumber evidence="3">3.2.1.14</ecNumber>
    </recommendedName>
</protein>
<comment type="similarity">
    <text evidence="2">Belongs to the glycosyl hydrolase 18 family. Chitinase class II subfamily.</text>
</comment>
<dbReference type="InterPro" id="IPR011583">
    <property type="entry name" value="Chitinase_II/V-like_cat"/>
</dbReference>
<organism evidence="16 17">
    <name type="scientific">Scylla paramamosain</name>
    <name type="common">Mud crab</name>
    <dbReference type="NCBI Taxonomy" id="85552"/>
    <lineage>
        <taxon>Eukaryota</taxon>
        <taxon>Metazoa</taxon>
        <taxon>Ecdysozoa</taxon>
        <taxon>Arthropoda</taxon>
        <taxon>Crustacea</taxon>
        <taxon>Multicrustacea</taxon>
        <taxon>Malacostraca</taxon>
        <taxon>Eumalacostraca</taxon>
        <taxon>Eucarida</taxon>
        <taxon>Decapoda</taxon>
        <taxon>Pleocyemata</taxon>
        <taxon>Brachyura</taxon>
        <taxon>Eubrachyura</taxon>
        <taxon>Portunoidea</taxon>
        <taxon>Portunidae</taxon>
        <taxon>Portuninae</taxon>
        <taxon>Scylla</taxon>
    </lineage>
</organism>
<dbReference type="PROSITE" id="PS01095">
    <property type="entry name" value="GH18_1"/>
    <property type="match status" value="3"/>
</dbReference>